<protein>
    <recommendedName>
        <fullName evidence="1">Luciferase-like domain-containing protein</fullName>
    </recommendedName>
</protein>
<reference evidence="2 3" key="1">
    <citation type="submission" date="2017-04" db="EMBL/GenBank/DDBJ databases">
        <title>Novel microbial lineages endemic to geothermal iron-oxide mats fill important gaps in the evolutionary history of Archaea.</title>
        <authorList>
            <person name="Jay Z.J."/>
            <person name="Beam J.P."/>
            <person name="Dlakic M."/>
            <person name="Rusch D.B."/>
            <person name="Kozubal M.A."/>
            <person name="Inskeep W.P."/>
        </authorList>
    </citation>
    <scope>NUCLEOTIDE SEQUENCE [LARGE SCALE GENOMIC DNA]</scope>
    <source>
        <strain evidence="2">BE_D</strain>
    </source>
</reference>
<dbReference type="AlphaFoldDB" id="A0A2R6CA93"/>
<dbReference type="InterPro" id="IPR050564">
    <property type="entry name" value="F420-G6PD/mer"/>
</dbReference>
<evidence type="ECO:0000259" key="1">
    <source>
        <dbReference type="Pfam" id="PF00296"/>
    </source>
</evidence>
<dbReference type="PANTHER" id="PTHR43244:SF2">
    <property type="entry name" value="CONSERVED HYPOTHETICAL ALANINE AND PROLINE-RICH PROTEIN"/>
    <property type="match status" value="1"/>
</dbReference>
<dbReference type="Pfam" id="PF00296">
    <property type="entry name" value="Bac_luciferase"/>
    <property type="match status" value="1"/>
</dbReference>
<evidence type="ECO:0000313" key="3">
    <source>
        <dbReference type="Proteomes" id="UP000242015"/>
    </source>
</evidence>
<dbReference type="EMBL" id="NEXF01000182">
    <property type="protein sequence ID" value="PSO07813.1"/>
    <property type="molecule type" value="Genomic_DNA"/>
</dbReference>
<proteinExistence type="predicted"/>
<name>A0A2R6CA93_9ARCH</name>
<dbReference type="Proteomes" id="UP000242015">
    <property type="component" value="Unassembled WGS sequence"/>
</dbReference>
<accession>A0A2R6CA93</accession>
<feature type="domain" description="Luciferase-like" evidence="1">
    <location>
        <begin position="9"/>
        <end position="301"/>
    </location>
</feature>
<dbReference type="InterPro" id="IPR036661">
    <property type="entry name" value="Luciferase-like_sf"/>
</dbReference>
<dbReference type="InterPro" id="IPR011251">
    <property type="entry name" value="Luciferase-like_dom"/>
</dbReference>
<evidence type="ECO:0000313" key="2">
    <source>
        <dbReference type="EMBL" id="PSO07813.1"/>
    </source>
</evidence>
<dbReference type="Gene3D" id="3.20.20.30">
    <property type="entry name" value="Luciferase-like domain"/>
    <property type="match status" value="1"/>
</dbReference>
<dbReference type="PANTHER" id="PTHR43244">
    <property type="match status" value="1"/>
</dbReference>
<dbReference type="GO" id="GO:0016705">
    <property type="term" value="F:oxidoreductase activity, acting on paired donors, with incorporation or reduction of molecular oxygen"/>
    <property type="evidence" value="ECO:0007669"/>
    <property type="project" value="InterPro"/>
</dbReference>
<comment type="caution">
    <text evidence="2">The sequence shown here is derived from an EMBL/GenBank/DDBJ whole genome shotgun (WGS) entry which is preliminary data.</text>
</comment>
<gene>
    <name evidence="2" type="ORF">B9Q04_08830</name>
</gene>
<dbReference type="SUPFAM" id="SSF51679">
    <property type="entry name" value="Bacterial luciferase-like"/>
    <property type="match status" value="1"/>
</dbReference>
<sequence>MSLDYGVLCHSRLTSKYYLPVVVNSSNFTELSSVATKAEELGYHGVGVGEHYSLPGKPNNRPDPFVVLSTLVPKTTKLRLGTMASSATVRHPVILANSALSLHALSGGRSFLCLGVGSGNNAEYASHGFRYVTNAERLNAFEEIIAIIRGLSTNRHGFTFDGKTYRLDASTLNLTNEFPPVWIGERRSSRLLKLGGRYADVLNIHCRSPSDAEKKLKVARLAAKEAGRGKETPTLVLKHFVVMEPDQDMLVEALGYPNERQEGESKAAFIDRMRKENPEAIIGTQDQVRAEYEMYISAGFTEFSPILLPNTIGEINIRMEVFAKHCFA</sequence>
<organism evidence="2 3">
    <name type="scientific">Candidatus Marsarchaeota G2 archaeon BE_D</name>
    <dbReference type="NCBI Taxonomy" id="1978158"/>
    <lineage>
        <taxon>Archaea</taxon>
        <taxon>Candidatus Marsarchaeota</taxon>
        <taxon>Candidatus Marsarchaeota group 2</taxon>
    </lineage>
</organism>